<dbReference type="Pfam" id="PF19843">
    <property type="entry name" value="DUF6318"/>
    <property type="match status" value="1"/>
</dbReference>
<evidence type="ECO:0000259" key="3">
    <source>
        <dbReference type="Pfam" id="PF19843"/>
    </source>
</evidence>
<keyword evidence="5" id="KW-1185">Reference proteome</keyword>
<feature type="domain" description="DUF6318" evidence="3">
    <location>
        <begin position="67"/>
        <end position="149"/>
    </location>
</feature>
<feature type="transmembrane region" description="Helical" evidence="2">
    <location>
        <begin position="12"/>
        <end position="32"/>
    </location>
</feature>
<keyword evidence="2" id="KW-0812">Transmembrane</keyword>
<gene>
    <name evidence="4" type="ORF">NCTC9935_00735</name>
</gene>
<dbReference type="InterPro" id="IPR046281">
    <property type="entry name" value="DUF6318"/>
</dbReference>
<organism evidence="4 5">
    <name type="scientific">Schaalia odontolytica</name>
    <dbReference type="NCBI Taxonomy" id="1660"/>
    <lineage>
        <taxon>Bacteria</taxon>
        <taxon>Bacillati</taxon>
        <taxon>Actinomycetota</taxon>
        <taxon>Actinomycetes</taxon>
        <taxon>Actinomycetales</taxon>
        <taxon>Actinomycetaceae</taxon>
        <taxon>Schaalia</taxon>
    </lineage>
</organism>
<protein>
    <recommendedName>
        <fullName evidence="3">DUF6318 domain-containing protein</fullName>
    </recommendedName>
</protein>
<dbReference type="Proteomes" id="UP000250192">
    <property type="component" value="Unassembled WGS sequence"/>
</dbReference>
<dbReference type="AlphaFoldDB" id="A0A2X0UDM5"/>
<reference evidence="4 5" key="1">
    <citation type="submission" date="2018-06" db="EMBL/GenBank/DDBJ databases">
        <authorList>
            <consortium name="Pathogen Informatics"/>
            <person name="Doyle S."/>
        </authorList>
    </citation>
    <scope>NUCLEOTIDE SEQUENCE [LARGE SCALE GENOMIC DNA]</scope>
    <source>
        <strain evidence="4 5">NCTC9935</strain>
    </source>
</reference>
<feature type="region of interest" description="Disordered" evidence="1">
    <location>
        <begin position="42"/>
        <end position="87"/>
    </location>
</feature>
<feature type="compositionally biased region" description="Polar residues" evidence="1">
    <location>
        <begin position="44"/>
        <end position="69"/>
    </location>
</feature>
<dbReference type="EMBL" id="UAPR01000002">
    <property type="protein sequence ID" value="SPT55238.1"/>
    <property type="molecule type" value="Genomic_DNA"/>
</dbReference>
<evidence type="ECO:0000256" key="2">
    <source>
        <dbReference type="SAM" id="Phobius"/>
    </source>
</evidence>
<name>A0A2X0UDM5_9ACTO</name>
<sequence length="232" mass="25329">MTTKPSNLGQWIGAAIAAVVIIGASFLGFHAFDARAHADAELQSGAQSPQSDITAQSGSQSADTPQSAEPTPVDVPKPTPPTHLYAGGQIGAQATSQWYIDLWAYAFNTGDTDDFMKVCQNDDYCTRVNNDVQALHADRIVTRPITIKYLMTKEIWDCTSTPDHISGTCITFDYSELSGTAIRKDNDATKPDYSTISFSSKSDEAVDHYEGTMLLVADGDTWVVKHFWTHKE</sequence>
<evidence type="ECO:0000313" key="4">
    <source>
        <dbReference type="EMBL" id="SPT55238.1"/>
    </source>
</evidence>
<keyword evidence="2" id="KW-0472">Membrane</keyword>
<proteinExistence type="predicted"/>
<accession>A0A2X0UDM5</accession>
<evidence type="ECO:0000313" key="5">
    <source>
        <dbReference type="Proteomes" id="UP000250192"/>
    </source>
</evidence>
<keyword evidence="2" id="KW-1133">Transmembrane helix</keyword>
<dbReference type="OrthoDB" id="3251142at2"/>
<evidence type="ECO:0000256" key="1">
    <source>
        <dbReference type="SAM" id="MobiDB-lite"/>
    </source>
</evidence>
<dbReference type="RefSeq" id="WP_111823292.1">
    <property type="nucleotide sequence ID" value="NZ_CP133472.1"/>
</dbReference>
<dbReference type="GeneID" id="93758202"/>